<comment type="catalytic activity">
    <reaction evidence="5">
        <text>a 2'-deoxyadenosine in DNA + S-adenosyl-L-methionine = an N(6)-methyl-2'-deoxyadenosine in DNA + S-adenosyl-L-homocysteine + H(+)</text>
        <dbReference type="Rhea" id="RHEA:15197"/>
        <dbReference type="Rhea" id="RHEA-COMP:12418"/>
        <dbReference type="Rhea" id="RHEA-COMP:12419"/>
        <dbReference type="ChEBI" id="CHEBI:15378"/>
        <dbReference type="ChEBI" id="CHEBI:57856"/>
        <dbReference type="ChEBI" id="CHEBI:59789"/>
        <dbReference type="ChEBI" id="CHEBI:90615"/>
        <dbReference type="ChEBI" id="CHEBI:90616"/>
        <dbReference type="EC" id="2.1.1.72"/>
    </reaction>
</comment>
<dbReference type="GO" id="GO:0032259">
    <property type="term" value="P:methylation"/>
    <property type="evidence" value="ECO:0007669"/>
    <property type="project" value="UniProtKB-KW"/>
</dbReference>
<dbReference type="OrthoDB" id="32195at2"/>
<evidence type="ECO:0000313" key="7">
    <source>
        <dbReference type="EMBL" id="TLV03087.1"/>
    </source>
</evidence>
<keyword evidence="2 7" id="KW-0489">Methyltransferase</keyword>
<evidence type="ECO:0000256" key="3">
    <source>
        <dbReference type="ARBA" id="ARBA00022679"/>
    </source>
</evidence>
<dbReference type="Proteomes" id="UP000306402">
    <property type="component" value="Unassembled WGS sequence"/>
</dbReference>
<dbReference type="PANTHER" id="PTHR33841:SF1">
    <property type="entry name" value="DNA METHYLTRANSFERASE A"/>
    <property type="match status" value="1"/>
</dbReference>
<evidence type="ECO:0000256" key="5">
    <source>
        <dbReference type="ARBA" id="ARBA00047942"/>
    </source>
</evidence>
<dbReference type="InterPro" id="IPR050953">
    <property type="entry name" value="N4_N6_ade-DNA_methylase"/>
</dbReference>
<sequence length="500" mass="56998">MASKNRSYDRKKLLGQVYTPFHIVDKILDVSGFYRSDLDSIKILDPACGDGRFLVPVVEYIVKHSLPEQLENRLSQVYGWDIDPAAIEVCRKNLDDIVRPLGIEVHWKLSVRDALRQLHSREKFDLIIGNPPYIRIQHLPEDQRKFIQKTFTFCRIGATDAFFAFFELASRLLSKTGVCGFITPNSFLTSQSGKALRSYFSSRQNLIGITNYGTIPVFGNTGTYPAITVFSKQKRDYFTFEQCLNADFGYEQRAVAFSEIDILKPWQLSVKQEETIEGQRLGDICQISVGVTTLADAYYLFSVISENNGIAFVKNKNGDEVYLEKELLKPIIKGSKLKTATDPITEFILFPYQKDADGKHRIIPEQILSSKFPQTFSYLLKVKPVLDRRDNGKANPVAWYAFGRAQGLDSSFGKKIIFSPMNKAPNFVLYENPDVTVYSGYFIKYDGDYQALLEQLNSQRMSDFIATAGRDFQGGYKGYNKKAIENFIVTNQHQEKQQNN</sequence>
<dbReference type="GO" id="GO:0003676">
    <property type="term" value="F:nucleic acid binding"/>
    <property type="evidence" value="ECO:0007669"/>
    <property type="project" value="InterPro"/>
</dbReference>
<dbReference type="InterPro" id="IPR011639">
    <property type="entry name" value="MethylTrfase_TaqI-like_dom"/>
</dbReference>
<dbReference type="PROSITE" id="PS00092">
    <property type="entry name" value="N6_MTASE"/>
    <property type="match status" value="1"/>
</dbReference>
<dbReference type="AlphaFoldDB" id="A0A5R9L3X7"/>
<evidence type="ECO:0000256" key="2">
    <source>
        <dbReference type="ARBA" id="ARBA00022603"/>
    </source>
</evidence>
<evidence type="ECO:0000313" key="8">
    <source>
        <dbReference type="Proteomes" id="UP000306402"/>
    </source>
</evidence>
<feature type="domain" description="Type II methyltransferase M.TaqI-like" evidence="6">
    <location>
        <begin position="116"/>
        <end position="218"/>
    </location>
</feature>
<evidence type="ECO:0000256" key="1">
    <source>
        <dbReference type="ARBA" id="ARBA00011900"/>
    </source>
</evidence>
<name>A0A5R9L3X7_9BACT</name>
<dbReference type="Pfam" id="PF07669">
    <property type="entry name" value="Eco57I"/>
    <property type="match status" value="1"/>
</dbReference>
<organism evidence="7 8">
    <name type="scientific">Dyadobacter luticola</name>
    <dbReference type="NCBI Taxonomy" id="1979387"/>
    <lineage>
        <taxon>Bacteria</taxon>
        <taxon>Pseudomonadati</taxon>
        <taxon>Bacteroidota</taxon>
        <taxon>Cytophagia</taxon>
        <taxon>Cytophagales</taxon>
        <taxon>Spirosomataceae</taxon>
        <taxon>Dyadobacter</taxon>
    </lineage>
</organism>
<dbReference type="GO" id="GO:0006304">
    <property type="term" value="P:DNA modification"/>
    <property type="evidence" value="ECO:0007669"/>
    <property type="project" value="InterPro"/>
</dbReference>
<dbReference type="PANTHER" id="PTHR33841">
    <property type="entry name" value="DNA METHYLTRANSFERASE YEEA-RELATED"/>
    <property type="match status" value="1"/>
</dbReference>
<comment type="caution">
    <text evidence="7">The sequence shown here is derived from an EMBL/GenBank/DDBJ whole genome shotgun (WGS) entry which is preliminary data.</text>
</comment>
<evidence type="ECO:0000259" key="6">
    <source>
        <dbReference type="Pfam" id="PF07669"/>
    </source>
</evidence>
<gene>
    <name evidence="7" type="ORF">FEN17_05600</name>
</gene>
<dbReference type="EMBL" id="VCEJ01000002">
    <property type="protein sequence ID" value="TLV03087.1"/>
    <property type="molecule type" value="Genomic_DNA"/>
</dbReference>
<dbReference type="EC" id="2.1.1.72" evidence="1"/>
<dbReference type="InterPro" id="IPR002052">
    <property type="entry name" value="DNA_methylase_N6_adenine_CS"/>
</dbReference>
<keyword evidence="3 7" id="KW-0808">Transferase</keyword>
<keyword evidence="8" id="KW-1185">Reference proteome</keyword>
<protein>
    <recommendedName>
        <fullName evidence="1">site-specific DNA-methyltransferase (adenine-specific)</fullName>
        <ecNumber evidence="1">2.1.1.72</ecNumber>
    </recommendedName>
</protein>
<dbReference type="GO" id="GO:0009007">
    <property type="term" value="F:site-specific DNA-methyltransferase (adenine-specific) activity"/>
    <property type="evidence" value="ECO:0007669"/>
    <property type="project" value="UniProtKB-EC"/>
</dbReference>
<reference evidence="7 8" key="1">
    <citation type="submission" date="2019-05" db="EMBL/GenBank/DDBJ databases">
        <authorList>
            <person name="Qu J.-H."/>
        </authorList>
    </citation>
    <scope>NUCLEOTIDE SEQUENCE [LARGE SCALE GENOMIC DNA]</scope>
    <source>
        <strain evidence="7 8">T17</strain>
    </source>
</reference>
<evidence type="ECO:0000256" key="4">
    <source>
        <dbReference type="ARBA" id="ARBA00022691"/>
    </source>
</evidence>
<dbReference type="SUPFAM" id="SSF53335">
    <property type="entry name" value="S-adenosyl-L-methionine-dependent methyltransferases"/>
    <property type="match status" value="1"/>
</dbReference>
<accession>A0A5R9L3X7</accession>
<dbReference type="Gene3D" id="3.40.50.150">
    <property type="entry name" value="Vaccinia Virus protein VP39"/>
    <property type="match status" value="1"/>
</dbReference>
<dbReference type="PRINTS" id="PR00507">
    <property type="entry name" value="N12N6MTFRASE"/>
</dbReference>
<proteinExistence type="predicted"/>
<dbReference type="CDD" id="cd02440">
    <property type="entry name" value="AdoMet_MTases"/>
    <property type="match status" value="1"/>
</dbReference>
<keyword evidence="4" id="KW-0949">S-adenosyl-L-methionine</keyword>
<dbReference type="InterPro" id="IPR029063">
    <property type="entry name" value="SAM-dependent_MTases_sf"/>
</dbReference>
<dbReference type="RefSeq" id="WP_138364294.1">
    <property type="nucleotide sequence ID" value="NZ_VCEJ01000002.1"/>
</dbReference>